<protein>
    <recommendedName>
        <fullName evidence="1">DUF4126 domain-containing protein</fullName>
    </recommendedName>
</protein>
<keyword evidence="3" id="KW-1185">Reference proteome</keyword>
<reference evidence="3" key="1">
    <citation type="journal article" date="2019" name="Int. J. Syst. Evol. Microbiol.">
        <title>The Global Catalogue of Microorganisms (GCM) 10K type strain sequencing project: providing services to taxonomists for standard genome sequencing and annotation.</title>
        <authorList>
            <consortium name="The Broad Institute Genomics Platform"/>
            <consortium name="The Broad Institute Genome Sequencing Center for Infectious Disease"/>
            <person name="Wu L."/>
            <person name="Ma J."/>
        </authorList>
    </citation>
    <scope>NUCLEOTIDE SEQUENCE [LARGE SCALE GENOMIC DNA]</scope>
    <source>
        <strain evidence="3">CCM 7855</strain>
    </source>
</reference>
<dbReference type="EMBL" id="BMCS01000001">
    <property type="protein sequence ID" value="GGF16916.1"/>
    <property type="molecule type" value="Genomic_DNA"/>
</dbReference>
<gene>
    <name evidence="2" type="ORF">GCM10007298_11140</name>
</gene>
<comment type="caution">
    <text evidence="2">The sequence shown here is derived from an EMBL/GenBank/DDBJ whole genome shotgun (WGS) entry which is preliminary data.</text>
</comment>
<evidence type="ECO:0000259" key="1">
    <source>
        <dbReference type="Pfam" id="PF13548"/>
    </source>
</evidence>
<name>A0ABQ1UEJ2_9NOCA</name>
<evidence type="ECO:0000313" key="2">
    <source>
        <dbReference type="EMBL" id="GGF16916.1"/>
    </source>
</evidence>
<sequence>MTPRMLSARTLGSAAVIGFASGLRSAVGIASFVHARFAGTPNSTLADGAAAVAIVGEAIADKLPFTPSRLQMPGLLARVAAGGLGAHSLTRRDDPETVAAAIVIGSVAALVGSYAGAAYRSAASTKVPPIAAALAEDVAANALAYTAVINTRP</sequence>
<evidence type="ECO:0000313" key="3">
    <source>
        <dbReference type="Proteomes" id="UP000632454"/>
    </source>
</evidence>
<feature type="domain" description="DUF4126" evidence="1">
    <location>
        <begin position="43"/>
        <end position="148"/>
    </location>
</feature>
<proteinExistence type="predicted"/>
<dbReference type="Proteomes" id="UP000632454">
    <property type="component" value="Unassembled WGS sequence"/>
</dbReference>
<organism evidence="2 3">
    <name type="scientific">Williamsia phyllosphaerae</name>
    <dbReference type="NCBI Taxonomy" id="885042"/>
    <lineage>
        <taxon>Bacteria</taxon>
        <taxon>Bacillati</taxon>
        <taxon>Actinomycetota</taxon>
        <taxon>Actinomycetes</taxon>
        <taxon>Mycobacteriales</taxon>
        <taxon>Nocardiaceae</taxon>
        <taxon>Williamsia</taxon>
    </lineage>
</organism>
<dbReference type="InterPro" id="IPR025196">
    <property type="entry name" value="DUF4126"/>
</dbReference>
<dbReference type="Pfam" id="PF13548">
    <property type="entry name" value="DUF4126"/>
    <property type="match status" value="1"/>
</dbReference>
<dbReference type="RefSeq" id="WP_188487647.1">
    <property type="nucleotide sequence ID" value="NZ_BMCS01000001.1"/>
</dbReference>
<accession>A0ABQ1UEJ2</accession>